<proteinExistence type="predicted"/>
<dbReference type="EMBL" id="LR031873">
    <property type="protein sequence ID" value="VDD15575.1"/>
    <property type="molecule type" value="Genomic_DNA"/>
</dbReference>
<accession>A0A3P6CYM5</accession>
<dbReference type="AlphaFoldDB" id="A0A3P6CYM5"/>
<evidence type="ECO:0000313" key="2">
    <source>
        <dbReference type="EMBL" id="VDD15575.1"/>
    </source>
</evidence>
<feature type="compositionally biased region" description="Basic and acidic residues" evidence="1">
    <location>
        <begin position="124"/>
        <end position="134"/>
    </location>
</feature>
<protein>
    <submittedName>
        <fullName evidence="2">Uncharacterized protein</fullName>
    </submittedName>
</protein>
<sequence>MSSIVERCGKAHIWFLCVLSCSRKQTVKLTVTSSAPINTYYTRLLASPIVERLRVLRRGGLPRAAPRNQSRRGFLKPLILPSLLFFEMEETVFIGEDQSDKKLDGQHRGSLVSKACLNKGPRRNRSDDDKRRKLSPLERKLKLQDMWTCLLH</sequence>
<name>A0A3P6CYM5_BRAOL</name>
<feature type="region of interest" description="Disordered" evidence="1">
    <location>
        <begin position="114"/>
        <end position="134"/>
    </location>
</feature>
<organism evidence="2">
    <name type="scientific">Brassica oleracea</name>
    <name type="common">Wild cabbage</name>
    <dbReference type="NCBI Taxonomy" id="3712"/>
    <lineage>
        <taxon>Eukaryota</taxon>
        <taxon>Viridiplantae</taxon>
        <taxon>Streptophyta</taxon>
        <taxon>Embryophyta</taxon>
        <taxon>Tracheophyta</taxon>
        <taxon>Spermatophyta</taxon>
        <taxon>Magnoliopsida</taxon>
        <taxon>eudicotyledons</taxon>
        <taxon>Gunneridae</taxon>
        <taxon>Pentapetalae</taxon>
        <taxon>rosids</taxon>
        <taxon>malvids</taxon>
        <taxon>Brassicales</taxon>
        <taxon>Brassicaceae</taxon>
        <taxon>Brassiceae</taxon>
        <taxon>Brassica</taxon>
    </lineage>
</organism>
<reference evidence="2" key="1">
    <citation type="submission" date="2018-11" db="EMBL/GenBank/DDBJ databases">
        <authorList>
            <consortium name="Genoscope - CEA"/>
            <person name="William W."/>
        </authorList>
    </citation>
    <scope>NUCLEOTIDE SEQUENCE</scope>
</reference>
<gene>
    <name evidence="2" type="ORF">BOLC4T28229H</name>
</gene>
<evidence type="ECO:0000256" key="1">
    <source>
        <dbReference type="SAM" id="MobiDB-lite"/>
    </source>
</evidence>